<accession>A0A420DKT6</accession>
<dbReference type="RefSeq" id="WP_120201251.1">
    <property type="nucleotide sequence ID" value="NZ_RAQJ01000003.1"/>
</dbReference>
<comment type="caution">
    <text evidence="1">The sequence shown here is derived from an EMBL/GenBank/DDBJ whole genome shotgun (WGS) entry which is preliminary data.</text>
</comment>
<proteinExistence type="predicted"/>
<dbReference type="Proteomes" id="UP000284892">
    <property type="component" value="Unassembled WGS sequence"/>
</dbReference>
<evidence type="ECO:0000313" key="1">
    <source>
        <dbReference type="EMBL" id="RKE94870.1"/>
    </source>
</evidence>
<keyword evidence="2" id="KW-1185">Reference proteome</keyword>
<dbReference type="AlphaFoldDB" id="A0A420DKT6"/>
<sequence>MAIIKPNRVFRVNTFIEFCIKFKINSDLIAGENGTDEELIKEQLSTYNKNLWLINFINDRNDGFFLLQEIVR</sequence>
<reference evidence="1 2" key="1">
    <citation type="submission" date="2018-09" db="EMBL/GenBank/DDBJ databases">
        <title>Genomic Encyclopedia of Archaeal and Bacterial Type Strains, Phase II (KMG-II): from individual species to whole genera.</title>
        <authorList>
            <person name="Goeker M."/>
        </authorList>
    </citation>
    <scope>NUCLEOTIDE SEQUENCE [LARGE SCALE GENOMIC DNA]</scope>
    <source>
        <strain evidence="1 2">DSM 26283</strain>
    </source>
</reference>
<gene>
    <name evidence="1" type="ORF">BXY80_1883</name>
</gene>
<evidence type="ECO:0000313" key="2">
    <source>
        <dbReference type="Proteomes" id="UP000284892"/>
    </source>
</evidence>
<organism evidence="1 2">
    <name type="scientific">Ichthyenterobacterium magnum</name>
    <dbReference type="NCBI Taxonomy" id="1230530"/>
    <lineage>
        <taxon>Bacteria</taxon>
        <taxon>Pseudomonadati</taxon>
        <taxon>Bacteroidota</taxon>
        <taxon>Flavobacteriia</taxon>
        <taxon>Flavobacteriales</taxon>
        <taxon>Flavobacteriaceae</taxon>
        <taxon>Ichthyenterobacterium</taxon>
    </lineage>
</organism>
<name>A0A420DKT6_9FLAO</name>
<protein>
    <submittedName>
        <fullName evidence="1">Uncharacterized protein</fullName>
    </submittedName>
</protein>
<dbReference type="EMBL" id="RAQJ01000003">
    <property type="protein sequence ID" value="RKE94870.1"/>
    <property type="molecule type" value="Genomic_DNA"/>
</dbReference>